<dbReference type="InterPro" id="IPR006571">
    <property type="entry name" value="TLDc_dom"/>
</dbReference>
<name>A0A0G4G0F4_VITBC</name>
<reference evidence="2 3" key="1">
    <citation type="submission" date="2014-11" db="EMBL/GenBank/DDBJ databases">
        <authorList>
            <person name="Zhu J."/>
            <person name="Qi W."/>
            <person name="Song R."/>
        </authorList>
    </citation>
    <scope>NUCLEOTIDE SEQUENCE [LARGE SCALE GENOMIC DNA]</scope>
</reference>
<evidence type="ECO:0000259" key="1">
    <source>
        <dbReference type="Pfam" id="PF07534"/>
    </source>
</evidence>
<feature type="domain" description="TLDc" evidence="1">
    <location>
        <begin position="27"/>
        <end position="86"/>
    </location>
</feature>
<evidence type="ECO:0000313" key="3">
    <source>
        <dbReference type="Proteomes" id="UP000041254"/>
    </source>
</evidence>
<dbReference type="Pfam" id="PF07534">
    <property type="entry name" value="TLD"/>
    <property type="match status" value="1"/>
</dbReference>
<keyword evidence="3" id="KW-1185">Reference proteome</keyword>
<sequence length="204" mass="22178">MEDVYRPPAPLLTFEETREVLAMTEIPKPSMTLLYSSTRDGGDFGTMVDKVGDASGLLFLVNHDDTHRFGAFLEGQLMPCADPTQTNEYPVPHFLISISGAYAKVTKVPIPEAQQVVEVAGRDAFIKATNMDSRGKVYLGDGYLRLAFGSPGPTADVRSMLQWVKEDDLPDGYLGRRNDDGDGTLAAGMSSTAKEIAIYHVKSG</sequence>
<dbReference type="PhylomeDB" id="A0A0G4G0F4"/>
<proteinExistence type="predicted"/>
<dbReference type="VEuPathDB" id="CryptoDB:Vbra_21881"/>
<gene>
    <name evidence="2" type="ORF">Vbra_21881</name>
</gene>
<organism evidence="2 3">
    <name type="scientific">Vitrella brassicaformis (strain CCMP3155)</name>
    <dbReference type="NCBI Taxonomy" id="1169540"/>
    <lineage>
        <taxon>Eukaryota</taxon>
        <taxon>Sar</taxon>
        <taxon>Alveolata</taxon>
        <taxon>Colpodellida</taxon>
        <taxon>Vitrellaceae</taxon>
        <taxon>Vitrella</taxon>
    </lineage>
</organism>
<dbReference type="Proteomes" id="UP000041254">
    <property type="component" value="Unassembled WGS sequence"/>
</dbReference>
<dbReference type="EMBL" id="CDMY01000538">
    <property type="protein sequence ID" value="CEM21239.1"/>
    <property type="molecule type" value="Genomic_DNA"/>
</dbReference>
<dbReference type="AlphaFoldDB" id="A0A0G4G0F4"/>
<protein>
    <recommendedName>
        <fullName evidence="1">TLDc domain-containing protein</fullName>
    </recommendedName>
</protein>
<evidence type="ECO:0000313" key="2">
    <source>
        <dbReference type="EMBL" id="CEM21239.1"/>
    </source>
</evidence>
<accession>A0A0G4G0F4</accession>
<dbReference type="InParanoid" id="A0A0G4G0F4"/>